<feature type="domain" description="VOC" evidence="9">
    <location>
        <begin position="16"/>
        <end position="128"/>
    </location>
</feature>
<gene>
    <name evidence="10" type="ORF">SAMN05216548_10359</name>
</gene>
<proteinExistence type="inferred from homology"/>
<evidence type="ECO:0000256" key="2">
    <source>
        <dbReference type="ARBA" id="ARBA00008784"/>
    </source>
</evidence>
<dbReference type="GO" id="GO:0008198">
    <property type="term" value="F:ferrous iron binding"/>
    <property type="evidence" value="ECO:0007669"/>
    <property type="project" value="InterPro"/>
</dbReference>
<evidence type="ECO:0000256" key="3">
    <source>
        <dbReference type="ARBA" id="ARBA00022723"/>
    </source>
</evidence>
<evidence type="ECO:0000313" key="11">
    <source>
        <dbReference type="Proteomes" id="UP000199647"/>
    </source>
</evidence>
<keyword evidence="3" id="KW-0479">Metal-binding</keyword>
<keyword evidence="6 8" id="KW-0560">Oxidoreductase</keyword>
<organism evidence="10 11">
    <name type="scientific">Faunimonas pinastri</name>
    <dbReference type="NCBI Taxonomy" id="1855383"/>
    <lineage>
        <taxon>Bacteria</taxon>
        <taxon>Pseudomonadati</taxon>
        <taxon>Pseudomonadota</taxon>
        <taxon>Alphaproteobacteria</taxon>
        <taxon>Hyphomicrobiales</taxon>
        <taxon>Afifellaceae</taxon>
        <taxon>Faunimonas</taxon>
    </lineage>
</organism>
<dbReference type="AlphaFoldDB" id="A0A1H9E3W5"/>
<evidence type="ECO:0000256" key="6">
    <source>
        <dbReference type="ARBA" id="ARBA00023002"/>
    </source>
</evidence>
<evidence type="ECO:0000256" key="4">
    <source>
        <dbReference type="ARBA" id="ARBA00022797"/>
    </source>
</evidence>
<dbReference type="STRING" id="1855383.SAMN05216548_10359"/>
<evidence type="ECO:0000313" key="10">
    <source>
        <dbReference type="EMBL" id="SEQ20410.1"/>
    </source>
</evidence>
<protein>
    <submittedName>
        <fullName evidence="10">Catechol 2,3-dioxygenase</fullName>
    </submittedName>
</protein>
<keyword evidence="5 8" id="KW-0223">Dioxygenase</keyword>
<evidence type="ECO:0000256" key="8">
    <source>
        <dbReference type="RuleBase" id="RU000683"/>
    </source>
</evidence>
<dbReference type="GO" id="GO:0004462">
    <property type="term" value="F:lactoylglutathione lyase activity"/>
    <property type="evidence" value="ECO:0007669"/>
    <property type="project" value="InterPro"/>
</dbReference>
<dbReference type="RefSeq" id="WP_092495684.1">
    <property type="nucleotide sequence ID" value="NZ_FOFG01000003.1"/>
</dbReference>
<dbReference type="InterPro" id="IPR004360">
    <property type="entry name" value="Glyas_Fos-R_dOase_dom"/>
</dbReference>
<dbReference type="InterPro" id="IPR029068">
    <property type="entry name" value="Glyas_Bleomycin-R_OHBP_Dase"/>
</dbReference>
<dbReference type="InterPro" id="IPR000486">
    <property type="entry name" value="Xdiol_ring_cleave_dOase_1/2"/>
</dbReference>
<dbReference type="GO" id="GO:0051213">
    <property type="term" value="F:dioxygenase activity"/>
    <property type="evidence" value="ECO:0007669"/>
    <property type="project" value="UniProtKB-KW"/>
</dbReference>
<dbReference type="PROSITE" id="PS00934">
    <property type="entry name" value="GLYOXALASE_I_1"/>
    <property type="match status" value="1"/>
</dbReference>
<reference evidence="10 11" key="1">
    <citation type="submission" date="2016-10" db="EMBL/GenBank/DDBJ databases">
        <authorList>
            <person name="de Groot N.N."/>
        </authorList>
    </citation>
    <scope>NUCLEOTIDE SEQUENCE [LARGE SCALE GENOMIC DNA]</scope>
    <source>
        <strain evidence="10 11">A52C2</strain>
    </source>
</reference>
<dbReference type="Pfam" id="PF00903">
    <property type="entry name" value="Glyoxalase"/>
    <property type="match status" value="2"/>
</dbReference>
<dbReference type="InterPro" id="IPR018146">
    <property type="entry name" value="Glyoxalase_1_CS"/>
</dbReference>
<dbReference type="OrthoDB" id="9803142at2"/>
<dbReference type="Proteomes" id="UP000199647">
    <property type="component" value="Unassembled WGS sequence"/>
</dbReference>
<dbReference type="PROSITE" id="PS00082">
    <property type="entry name" value="EXTRADIOL_DIOXYGENAS"/>
    <property type="match status" value="1"/>
</dbReference>
<feature type="domain" description="VOC" evidence="9">
    <location>
        <begin position="149"/>
        <end position="268"/>
    </location>
</feature>
<comment type="similarity">
    <text evidence="2 8">Belongs to the extradiol ring-cleavage dioxygenase family.</text>
</comment>
<evidence type="ECO:0000256" key="1">
    <source>
        <dbReference type="ARBA" id="ARBA00001954"/>
    </source>
</evidence>
<dbReference type="Gene3D" id="3.10.180.10">
    <property type="entry name" value="2,3-Dihydroxybiphenyl 1,2-Dioxygenase, domain 1"/>
    <property type="match status" value="2"/>
</dbReference>
<sequence length="333" mass="37899">MALRPPVLNPPFNITRASHVVLTVADLAASRLFYEEVLGLVVTLQTDDALYLRGVEEACHHSLVLRQSKDAPCCARIGLRVRTEDDLRIARDYFAGHGCAAEWAEVPYQGLTLHVTDPFGNRMEYCAHMPVEPRQITRFHHHRGGSALRIDHYQLLTPNLRGALDFYMDLGFLLTEYVGPDDEQIRAVFLQRKGNPHDLVFFNGDGPRLHHFAYMVPETQHLLRACDIAGELGFGRQVERGPGRHGPGHALFVYFRDPDGHRVELFNTHYQVLDLELEPVRWDPADPAVSFPWGYPARGRWFEQATPFEDTPVRETAVRPTPMTLEKYLAEEA</sequence>
<evidence type="ECO:0000256" key="7">
    <source>
        <dbReference type="ARBA" id="ARBA00023004"/>
    </source>
</evidence>
<keyword evidence="4 8" id="KW-0058">Aromatic hydrocarbons catabolism</keyword>
<dbReference type="PROSITE" id="PS51819">
    <property type="entry name" value="VOC"/>
    <property type="match status" value="2"/>
</dbReference>
<dbReference type="SUPFAM" id="SSF54593">
    <property type="entry name" value="Glyoxalase/Bleomycin resistance protein/Dihydroxybiphenyl dioxygenase"/>
    <property type="match status" value="1"/>
</dbReference>
<evidence type="ECO:0000259" key="9">
    <source>
        <dbReference type="PROSITE" id="PS51819"/>
    </source>
</evidence>
<accession>A0A1H9E3W5</accession>
<comment type="cofactor">
    <cofactor evidence="1 8">
        <name>Fe(2+)</name>
        <dbReference type="ChEBI" id="CHEBI:29033"/>
    </cofactor>
</comment>
<dbReference type="InterPro" id="IPR037523">
    <property type="entry name" value="VOC_core"/>
</dbReference>
<dbReference type="InterPro" id="IPR050383">
    <property type="entry name" value="GlyoxalaseI/FosfomycinResist"/>
</dbReference>
<evidence type="ECO:0000256" key="5">
    <source>
        <dbReference type="ARBA" id="ARBA00022964"/>
    </source>
</evidence>
<dbReference type="EMBL" id="FOFG01000003">
    <property type="protein sequence ID" value="SEQ20410.1"/>
    <property type="molecule type" value="Genomic_DNA"/>
</dbReference>
<dbReference type="PANTHER" id="PTHR21366">
    <property type="entry name" value="GLYOXALASE FAMILY PROTEIN"/>
    <property type="match status" value="1"/>
</dbReference>
<name>A0A1H9E3W5_9HYPH</name>
<keyword evidence="11" id="KW-1185">Reference proteome</keyword>
<keyword evidence="7 8" id="KW-0408">Iron</keyword>